<dbReference type="InterPro" id="IPR036819">
    <property type="entry name" value="Subtilisin_inhibitor-like_sf"/>
</dbReference>
<reference evidence="10" key="1">
    <citation type="submission" date="2021-04" db="EMBL/GenBank/DDBJ databases">
        <title>Saccharothrix algeriensis WGS.</title>
        <authorList>
            <person name="Stuskova K."/>
            <person name="Hakalova E."/>
            <person name="Tebbal A.B."/>
            <person name="Eichmeier A."/>
        </authorList>
    </citation>
    <scope>NUCLEOTIDE SEQUENCE</scope>
    <source>
        <strain evidence="10">NRRL B-24137</strain>
    </source>
</reference>
<evidence type="ECO:0000313" key="10">
    <source>
        <dbReference type="EMBL" id="QTR01663.1"/>
    </source>
</evidence>
<protein>
    <recommendedName>
        <fullName evidence="9">Subtilisin inhibitor domain-containing protein</fullName>
    </recommendedName>
</protein>
<evidence type="ECO:0000256" key="8">
    <source>
        <dbReference type="RuleBase" id="RU003471"/>
    </source>
</evidence>
<dbReference type="PRINTS" id="PR00294">
    <property type="entry name" value="SSBTLNINHBTR"/>
</dbReference>
<evidence type="ECO:0000256" key="3">
    <source>
        <dbReference type="ARBA" id="ARBA00011738"/>
    </source>
</evidence>
<keyword evidence="7" id="KW-1015">Disulfide bond</keyword>
<organism evidence="10 11">
    <name type="scientific">Saccharothrix algeriensis</name>
    <dbReference type="NCBI Taxonomy" id="173560"/>
    <lineage>
        <taxon>Bacteria</taxon>
        <taxon>Bacillati</taxon>
        <taxon>Actinomycetota</taxon>
        <taxon>Actinomycetes</taxon>
        <taxon>Pseudonocardiales</taxon>
        <taxon>Pseudonocardiaceae</taxon>
        <taxon>Saccharothrix</taxon>
    </lineage>
</organism>
<dbReference type="InterPro" id="IPR023549">
    <property type="entry name" value="Subtilisin_inhibitor"/>
</dbReference>
<accession>A0A8T8HSY4</accession>
<evidence type="ECO:0000256" key="4">
    <source>
        <dbReference type="ARBA" id="ARBA00022525"/>
    </source>
</evidence>
<name>A0A8T8HSY4_9PSEU</name>
<evidence type="ECO:0000256" key="6">
    <source>
        <dbReference type="ARBA" id="ARBA00022900"/>
    </source>
</evidence>
<sequence>MAPLPLLAAIAAFFPAVTVPESWLLLAVEHREQVRTMSLTCDPAGGAHPNAGQACQALTGVEGDISLMARDGVVCTLEYDPVTVTANGMWRGELRRFTARFSNPCVMRADTGPVFDF</sequence>
<dbReference type="SUPFAM" id="SSF55399">
    <property type="entry name" value="Subtilisin inhibitor"/>
    <property type="match status" value="1"/>
</dbReference>
<keyword evidence="6 8" id="KW-0722">Serine protease inhibitor</keyword>
<comment type="subcellular location">
    <subcellularLocation>
        <location evidence="1">Secreted</location>
    </subcellularLocation>
</comment>
<evidence type="ECO:0000313" key="11">
    <source>
        <dbReference type="Proteomes" id="UP000671828"/>
    </source>
</evidence>
<evidence type="ECO:0000256" key="2">
    <source>
        <dbReference type="ARBA" id="ARBA00010472"/>
    </source>
</evidence>
<dbReference type="Proteomes" id="UP000671828">
    <property type="component" value="Chromosome"/>
</dbReference>
<keyword evidence="4" id="KW-0964">Secreted</keyword>
<comment type="subunit">
    <text evidence="3">Homodimer.</text>
</comment>
<dbReference type="GO" id="GO:0004867">
    <property type="term" value="F:serine-type endopeptidase inhibitor activity"/>
    <property type="evidence" value="ECO:0007669"/>
    <property type="project" value="UniProtKB-KW"/>
</dbReference>
<comment type="similarity">
    <text evidence="2 8">Belongs to the protease inhibitor I16 (SSI) family.</text>
</comment>
<dbReference type="GO" id="GO:0005576">
    <property type="term" value="C:extracellular region"/>
    <property type="evidence" value="ECO:0007669"/>
    <property type="project" value="UniProtKB-SubCell"/>
</dbReference>
<dbReference type="InterPro" id="IPR000691">
    <property type="entry name" value="Prot_inh_I16_SSI"/>
</dbReference>
<dbReference type="Gene3D" id="3.30.350.10">
    <property type="entry name" value="Subtilisin inhibitor-like"/>
    <property type="match status" value="1"/>
</dbReference>
<evidence type="ECO:0000256" key="1">
    <source>
        <dbReference type="ARBA" id="ARBA00004613"/>
    </source>
</evidence>
<dbReference type="AlphaFoldDB" id="A0A8T8HSY4"/>
<keyword evidence="5 8" id="KW-0646">Protease inhibitor</keyword>
<evidence type="ECO:0000256" key="5">
    <source>
        <dbReference type="ARBA" id="ARBA00022690"/>
    </source>
</evidence>
<dbReference type="Pfam" id="PF00720">
    <property type="entry name" value="SSI"/>
    <property type="match status" value="1"/>
</dbReference>
<feature type="domain" description="Subtilisin inhibitor" evidence="9">
    <location>
        <begin position="31"/>
        <end position="103"/>
    </location>
</feature>
<evidence type="ECO:0000259" key="9">
    <source>
        <dbReference type="Pfam" id="PF00720"/>
    </source>
</evidence>
<evidence type="ECO:0000256" key="7">
    <source>
        <dbReference type="ARBA" id="ARBA00023157"/>
    </source>
</evidence>
<dbReference type="EMBL" id="CP072788">
    <property type="protein sequence ID" value="QTR01663.1"/>
    <property type="molecule type" value="Genomic_DNA"/>
</dbReference>
<gene>
    <name evidence="10" type="ORF">J7S33_20280</name>
</gene>
<proteinExistence type="inferred from homology"/>